<organism evidence="6 7">
    <name type="scientific">Saccharopolyspora taberi</name>
    <dbReference type="NCBI Taxonomy" id="60895"/>
    <lineage>
        <taxon>Bacteria</taxon>
        <taxon>Bacillati</taxon>
        <taxon>Actinomycetota</taxon>
        <taxon>Actinomycetes</taxon>
        <taxon>Pseudonocardiales</taxon>
        <taxon>Pseudonocardiaceae</taxon>
        <taxon>Saccharopolyspora</taxon>
    </lineage>
</organism>
<evidence type="ECO:0000259" key="5">
    <source>
        <dbReference type="PROSITE" id="PS00622"/>
    </source>
</evidence>
<proteinExistence type="predicted"/>
<feature type="compositionally biased region" description="Basic and acidic residues" evidence="4">
    <location>
        <begin position="8"/>
        <end position="24"/>
    </location>
</feature>
<keyword evidence="2" id="KW-0238">DNA-binding</keyword>
<dbReference type="Gene3D" id="1.10.10.10">
    <property type="entry name" value="Winged helix-like DNA-binding domain superfamily/Winged helix DNA-binding domain"/>
    <property type="match status" value="1"/>
</dbReference>
<dbReference type="InterPro" id="IPR016032">
    <property type="entry name" value="Sig_transdc_resp-reg_C-effctor"/>
</dbReference>
<dbReference type="PRINTS" id="PR00038">
    <property type="entry name" value="HTHLUXR"/>
</dbReference>
<dbReference type="EMBL" id="BAAAUX010000016">
    <property type="protein sequence ID" value="GAA2801620.1"/>
    <property type="molecule type" value="Genomic_DNA"/>
</dbReference>
<evidence type="ECO:0000256" key="1">
    <source>
        <dbReference type="ARBA" id="ARBA00023015"/>
    </source>
</evidence>
<dbReference type="PROSITE" id="PS00622">
    <property type="entry name" value="HTH_LUXR_1"/>
    <property type="match status" value="1"/>
</dbReference>
<dbReference type="SUPFAM" id="SSF46894">
    <property type="entry name" value="C-terminal effector domain of the bipartite response regulators"/>
    <property type="match status" value="1"/>
</dbReference>
<dbReference type="SMART" id="SM00421">
    <property type="entry name" value="HTH_LUXR"/>
    <property type="match status" value="1"/>
</dbReference>
<accession>A0ABN3VHH6</accession>
<evidence type="ECO:0000313" key="6">
    <source>
        <dbReference type="EMBL" id="GAA2801620.1"/>
    </source>
</evidence>
<sequence length="110" mass="12270">MAGLPQFDGRHRQQPIDDERPERGRHLISLHKIYLVDFRRGTLAARPRLRPPAGAAMKLVASGKTNRKIAAELVIATRTVDSHVEHILTKLGFNSRTQIAALFAKQVPDS</sequence>
<dbReference type="Pfam" id="PF00196">
    <property type="entry name" value="GerE"/>
    <property type="match status" value="1"/>
</dbReference>
<protein>
    <recommendedName>
        <fullName evidence="5">HTH luxR-type domain-containing protein</fullName>
    </recommendedName>
</protein>
<dbReference type="PANTHER" id="PTHR44688">
    <property type="entry name" value="DNA-BINDING TRANSCRIPTIONAL ACTIVATOR DEVR_DOSR"/>
    <property type="match status" value="1"/>
</dbReference>
<keyword evidence="3" id="KW-0804">Transcription</keyword>
<evidence type="ECO:0000256" key="4">
    <source>
        <dbReference type="SAM" id="MobiDB-lite"/>
    </source>
</evidence>
<reference evidence="6 7" key="1">
    <citation type="journal article" date="2019" name="Int. J. Syst. Evol. Microbiol.">
        <title>The Global Catalogue of Microorganisms (GCM) 10K type strain sequencing project: providing services to taxonomists for standard genome sequencing and annotation.</title>
        <authorList>
            <consortium name="The Broad Institute Genomics Platform"/>
            <consortium name="The Broad Institute Genome Sequencing Center for Infectious Disease"/>
            <person name="Wu L."/>
            <person name="Ma J."/>
        </authorList>
    </citation>
    <scope>NUCLEOTIDE SEQUENCE [LARGE SCALE GENOMIC DNA]</scope>
    <source>
        <strain evidence="6 7">JCM 9383</strain>
    </source>
</reference>
<feature type="domain" description="HTH luxR-type" evidence="5">
    <location>
        <begin position="63"/>
        <end position="90"/>
    </location>
</feature>
<dbReference type="CDD" id="cd06170">
    <property type="entry name" value="LuxR_C_like"/>
    <property type="match status" value="1"/>
</dbReference>
<keyword evidence="7" id="KW-1185">Reference proteome</keyword>
<dbReference type="Proteomes" id="UP001500979">
    <property type="component" value="Unassembled WGS sequence"/>
</dbReference>
<feature type="region of interest" description="Disordered" evidence="4">
    <location>
        <begin position="1"/>
        <end position="24"/>
    </location>
</feature>
<name>A0ABN3VHH6_9PSEU</name>
<gene>
    <name evidence="6" type="ORF">GCM10010470_40840</name>
</gene>
<dbReference type="InterPro" id="IPR000792">
    <property type="entry name" value="Tscrpt_reg_LuxR_C"/>
</dbReference>
<comment type="caution">
    <text evidence="6">The sequence shown here is derived from an EMBL/GenBank/DDBJ whole genome shotgun (WGS) entry which is preliminary data.</text>
</comment>
<dbReference type="InterPro" id="IPR036388">
    <property type="entry name" value="WH-like_DNA-bd_sf"/>
</dbReference>
<evidence type="ECO:0000313" key="7">
    <source>
        <dbReference type="Proteomes" id="UP001500979"/>
    </source>
</evidence>
<evidence type="ECO:0000256" key="2">
    <source>
        <dbReference type="ARBA" id="ARBA00023125"/>
    </source>
</evidence>
<evidence type="ECO:0000256" key="3">
    <source>
        <dbReference type="ARBA" id="ARBA00023163"/>
    </source>
</evidence>
<keyword evidence="1" id="KW-0805">Transcription regulation</keyword>
<dbReference type="PANTHER" id="PTHR44688:SF16">
    <property type="entry name" value="DNA-BINDING TRANSCRIPTIONAL ACTIVATOR DEVR_DOSR"/>
    <property type="match status" value="1"/>
</dbReference>